<accession>A0ABW7SJ78</accession>
<dbReference type="Proteomes" id="UP001611075">
    <property type="component" value="Unassembled WGS sequence"/>
</dbReference>
<organism evidence="1 2">
    <name type="scientific">Micromonospora rubida</name>
    <dbReference type="NCBI Taxonomy" id="2697657"/>
    <lineage>
        <taxon>Bacteria</taxon>
        <taxon>Bacillati</taxon>
        <taxon>Actinomycetota</taxon>
        <taxon>Actinomycetes</taxon>
        <taxon>Micromonosporales</taxon>
        <taxon>Micromonosporaceae</taxon>
        <taxon>Micromonospora</taxon>
    </lineage>
</organism>
<proteinExistence type="predicted"/>
<evidence type="ECO:0000313" key="2">
    <source>
        <dbReference type="Proteomes" id="UP001611075"/>
    </source>
</evidence>
<reference evidence="1 2" key="1">
    <citation type="submission" date="2024-10" db="EMBL/GenBank/DDBJ databases">
        <title>The Natural Products Discovery Center: Release of the First 8490 Sequenced Strains for Exploring Actinobacteria Biosynthetic Diversity.</title>
        <authorList>
            <person name="Kalkreuter E."/>
            <person name="Kautsar S.A."/>
            <person name="Yang D."/>
            <person name="Bader C.D."/>
            <person name="Teijaro C.N."/>
            <person name="Fluegel L."/>
            <person name="Davis C.M."/>
            <person name="Simpson J.R."/>
            <person name="Lauterbach L."/>
            <person name="Steele A.D."/>
            <person name="Gui C."/>
            <person name="Meng S."/>
            <person name="Li G."/>
            <person name="Viehrig K."/>
            <person name="Ye F."/>
            <person name="Su P."/>
            <person name="Kiefer A.F."/>
            <person name="Nichols A."/>
            <person name="Cepeda A.J."/>
            <person name="Yan W."/>
            <person name="Fan B."/>
            <person name="Jiang Y."/>
            <person name="Adhikari A."/>
            <person name="Zheng C.-J."/>
            <person name="Schuster L."/>
            <person name="Cowan T.M."/>
            <person name="Smanski M.J."/>
            <person name="Chevrette M.G."/>
            <person name="De Carvalho L.P.S."/>
            <person name="Shen B."/>
        </authorList>
    </citation>
    <scope>NUCLEOTIDE SEQUENCE [LARGE SCALE GENOMIC DNA]</scope>
    <source>
        <strain evidence="1 2">NPDC021253</strain>
    </source>
</reference>
<dbReference type="RefSeq" id="WP_396679434.1">
    <property type="nucleotide sequence ID" value="NZ_JBIRPU010000007.1"/>
</dbReference>
<evidence type="ECO:0008006" key="3">
    <source>
        <dbReference type="Google" id="ProtNLM"/>
    </source>
</evidence>
<keyword evidence="2" id="KW-1185">Reference proteome</keyword>
<gene>
    <name evidence="1" type="ORF">ACH4OY_13790</name>
</gene>
<sequence>MTGLTRSPRVTRGAIIGLDPANPLASVVAFQYNPDEMTRSLQARAATDTAAGAGRNDALRLYGPPIESIRLTVEIDAADQLAAGDPLATSLGIYPQLSALEMLLYPKTAKVLLNTALTAAGTIELIPPDAPLTLLVWGVKRVLPVRLTSFSITEQAYDPELNPIRARVELGLQVLSYNDLTLDNPGRYVFLAHQVVKEAMATAGSLATVATTGSGIVGSLSVGV</sequence>
<protein>
    <recommendedName>
        <fullName evidence="3">Phage tail protein</fullName>
    </recommendedName>
</protein>
<dbReference type="EMBL" id="JBIRPU010000007">
    <property type="protein sequence ID" value="MFI0793744.1"/>
    <property type="molecule type" value="Genomic_DNA"/>
</dbReference>
<name>A0ABW7SJ78_9ACTN</name>
<comment type="caution">
    <text evidence="1">The sequence shown here is derived from an EMBL/GenBank/DDBJ whole genome shotgun (WGS) entry which is preliminary data.</text>
</comment>
<evidence type="ECO:0000313" key="1">
    <source>
        <dbReference type="EMBL" id="MFI0793744.1"/>
    </source>
</evidence>